<dbReference type="AlphaFoldDB" id="A0A1V6LZI6"/>
<reference evidence="2 3" key="1">
    <citation type="journal article" date="2016" name="Genome Announc.">
        <title>Draft Genome Sequence of the Anaerobic Ammonium-Oxidizing Bacterium 'Candidatus Brocadia sp. 40'.</title>
        <authorList>
            <person name="Ali M."/>
            <person name="Haroon M.F."/>
            <person name="Narita Y."/>
            <person name="Zhang L."/>
            <person name="Rangel Shaw D."/>
            <person name="Okabe S."/>
            <person name="Saikaly P.E."/>
        </authorList>
    </citation>
    <scope>NUCLEOTIDE SEQUENCE [LARGE SCALE GENOMIC DNA]</scope>
    <source>
        <strain evidence="2 3">40</strain>
    </source>
</reference>
<name>A0A1V6LZI6_9BACT</name>
<keyword evidence="3" id="KW-1185">Reference proteome</keyword>
<keyword evidence="1" id="KW-0732">Signal</keyword>
<comment type="caution">
    <text evidence="2">The sequence shown here is derived from an EMBL/GenBank/DDBJ whole genome shotgun (WGS) entry which is preliminary data.</text>
</comment>
<sequence length="187" mass="21698">MNIRHKKCTTLCFSLMFSIPIFLSAFFMKENLVQAQHAGGGIIDTSKQPGKELQSYHQSFAPYEGTVQIPWIDEKPSPVSIKITETITYEIPVDEKKFNEKKLTVEDLELNEVKNNSEINFHQVDCLFFKIIKQTQTRAIENLVCTRERDGTQYWLSDGKKYVEWGSWSNWKIEKETIGIETAEKKP</sequence>
<feature type="chain" id="PRO_5010709530" evidence="1">
    <location>
        <begin position="24"/>
        <end position="187"/>
    </location>
</feature>
<proteinExistence type="predicted"/>
<protein>
    <submittedName>
        <fullName evidence="2">Uncharacterized protein</fullName>
    </submittedName>
</protein>
<organism evidence="2 3">
    <name type="scientific">Candidatus Brocadia sapporoensis</name>
    <dbReference type="NCBI Taxonomy" id="392547"/>
    <lineage>
        <taxon>Bacteria</taxon>
        <taxon>Pseudomonadati</taxon>
        <taxon>Planctomycetota</taxon>
        <taxon>Candidatus Brocadiia</taxon>
        <taxon>Candidatus Brocadiales</taxon>
        <taxon>Candidatus Brocadiaceae</taxon>
        <taxon>Candidatus Brocadia</taxon>
    </lineage>
</organism>
<dbReference type="EMBL" id="MJUW02000083">
    <property type="protein sequence ID" value="OQD45553.1"/>
    <property type="molecule type" value="Genomic_DNA"/>
</dbReference>
<evidence type="ECO:0000256" key="1">
    <source>
        <dbReference type="SAM" id="SignalP"/>
    </source>
</evidence>
<accession>A0A1V6LZI6</accession>
<gene>
    <name evidence="2" type="ORF">BIY37_07880</name>
</gene>
<feature type="signal peptide" evidence="1">
    <location>
        <begin position="1"/>
        <end position="23"/>
    </location>
</feature>
<evidence type="ECO:0000313" key="2">
    <source>
        <dbReference type="EMBL" id="OQD45553.1"/>
    </source>
</evidence>
<dbReference type="Proteomes" id="UP000242219">
    <property type="component" value="Unassembled WGS sequence"/>
</dbReference>
<evidence type="ECO:0000313" key="3">
    <source>
        <dbReference type="Proteomes" id="UP000242219"/>
    </source>
</evidence>